<comment type="similarity">
    <text evidence="4">Belongs to the CFAP96 family.</text>
</comment>
<evidence type="ECO:0000256" key="4">
    <source>
        <dbReference type="ARBA" id="ARBA00035656"/>
    </source>
</evidence>
<evidence type="ECO:0000256" key="2">
    <source>
        <dbReference type="ARBA" id="ARBA00022490"/>
    </source>
</evidence>
<reference evidence="7" key="1">
    <citation type="submission" date="2025-05" db="UniProtKB">
        <authorList>
            <consortium name="EnsemblMetazoa"/>
        </authorList>
    </citation>
    <scope>IDENTIFICATION</scope>
</reference>
<evidence type="ECO:0000256" key="5">
    <source>
        <dbReference type="ARBA" id="ARBA00035693"/>
    </source>
</evidence>
<accession>A0ABM5IDG0</accession>
<protein>
    <recommendedName>
        <fullName evidence="5">Cilia-and flagella-associated protein 96</fullName>
    </recommendedName>
</protein>
<dbReference type="Pfam" id="PF15239">
    <property type="entry name" value="CFAP96-like"/>
    <property type="match status" value="1"/>
</dbReference>
<dbReference type="RefSeq" id="XP_028130407.2">
    <property type="nucleotide sequence ID" value="XM_028274606.2"/>
</dbReference>
<dbReference type="GeneID" id="114326296"/>
<keyword evidence="3" id="KW-0206">Cytoskeleton</keyword>
<dbReference type="InterPro" id="IPR029358">
    <property type="entry name" value="CFAP96"/>
</dbReference>
<evidence type="ECO:0000256" key="3">
    <source>
        <dbReference type="ARBA" id="ARBA00023212"/>
    </source>
</evidence>
<dbReference type="PANTHER" id="PTHR31144:SF1">
    <property type="entry name" value="UPF0602 PROTEIN C4ORF47"/>
    <property type="match status" value="1"/>
</dbReference>
<keyword evidence="2" id="KW-0963">Cytoplasm</keyword>
<evidence type="ECO:0000256" key="6">
    <source>
        <dbReference type="SAM" id="MobiDB-lite"/>
    </source>
</evidence>
<sequence length="315" mass="35781">MAKFKQDKTLGAKFGRPDLERAGLFSEMPYMHGVKYPWPKPNYVKGKNFIADSLKIKTGRADCYFEKDFKRIFTGEAIKGRGRKPKPPRGKNIHSRDFIPSGPAKKHATPGDYYGTFEKVSHFSPLLKKKISPKADLGRNFLTSPGKKGGYGYTNICLNPFPTYSHNKYDIKPKYKEYGRVLGGPMVTSHYPAALFEKNPYPDPPNVRPGKVYIKPKEKPFPIRPPGYITPTGPGKTLGGCKCGGFSKFPEYRPNKYFTIWDLNKPSKHKGTAWFPQSIAEKTFYTVSVITENVRFRVNERTLNTIQPTYTKYLG</sequence>
<dbReference type="Proteomes" id="UP001652700">
    <property type="component" value="Unplaced"/>
</dbReference>
<evidence type="ECO:0000313" key="7">
    <source>
        <dbReference type="EnsemblMetazoa" id="XP_028130407.2"/>
    </source>
</evidence>
<comment type="subcellular location">
    <subcellularLocation>
        <location evidence="1">Cytoplasm</location>
        <location evidence="1">Cytoskeleton</location>
        <location evidence="1">Microtubule organizing center</location>
        <location evidence="1">Centrosome</location>
    </subcellularLocation>
</comment>
<keyword evidence="8" id="KW-1185">Reference proteome</keyword>
<organism evidence="7 8">
    <name type="scientific">Diabrotica virgifera virgifera</name>
    <name type="common">western corn rootworm</name>
    <dbReference type="NCBI Taxonomy" id="50390"/>
    <lineage>
        <taxon>Eukaryota</taxon>
        <taxon>Metazoa</taxon>
        <taxon>Ecdysozoa</taxon>
        <taxon>Arthropoda</taxon>
        <taxon>Hexapoda</taxon>
        <taxon>Insecta</taxon>
        <taxon>Pterygota</taxon>
        <taxon>Neoptera</taxon>
        <taxon>Endopterygota</taxon>
        <taxon>Coleoptera</taxon>
        <taxon>Polyphaga</taxon>
        <taxon>Cucujiformia</taxon>
        <taxon>Chrysomeloidea</taxon>
        <taxon>Chrysomelidae</taxon>
        <taxon>Galerucinae</taxon>
        <taxon>Diabroticina</taxon>
        <taxon>Diabroticites</taxon>
        <taxon>Diabrotica</taxon>
    </lineage>
</organism>
<feature type="region of interest" description="Disordered" evidence="6">
    <location>
        <begin position="77"/>
        <end position="107"/>
    </location>
</feature>
<evidence type="ECO:0000256" key="1">
    <source>
        <dbReference type="ARBA" id="ARBA00004300"/>
    </source>
</evidence>
<dbReference type="PANTHER" id="PTHR31144">
    <property type="entry name" value="UPF0602 PROTEIN C4ORF47"/>
    <property type="match status" value="1"/>
</dbReference>
<dbReference type="EnsemblMetazoa" id="XM_028274606.2">
    <property type="protein sequence ID" value="XP_028130407.2"/>
    <property type="gene ID" value="LOC114326296"/>
</dbReference>
<name>A0ABM5IDG0_DIAVI</name>
<evidence type="ECO:0000313" key="8">
    <source>
        <dbReference type="Proteomes" id="UP001652700"/>
    </source>
</evidence>
<feature type="compositionally biased region" description="Basic residues" evidence="6">
    <location>
        <begin position="80"/>
        <end position="93"/>
    </location>
</feature>
<proteinExistence type="inferred from homology"/>